<evidence type="ECO:0000313" key="1">
    <source>
        <dbReference type="Ensembl" id="ENSPFOP00000027549.1"/>
    </source>
</evidence>
<dbReference type="AlphaFoldDB" id="A0A096M808"/>
<protein>
    <submittedName>
        <fullName evidence="1">Uncharacterized protein</fullName>
    </submittedName>
</protein>
<dbReference type="Proteomes" id="UP000028760">
    <property type="component" value="Unassembled WGS sequence"/>
</dbReference>
<keyword evidence="2" id="KW-1185">Reference proteome</keyword>
<sequence>ISGKVIQSEDKWHLKNRLIRKMIIKCARKKKYLTPISEMTLYCQKERRKTLSFTYIATNSLKSHSNKNCGKQ</sequence>
<dbReference type="EMBL" id="AYCK01009531">
    <property type="status" value="NOT_ANNOTATED_CDS"/>
    <property type="molecule type" value="Genomic_DNA"/>
</dbReference>
<reference evidence="2" key="1">
    <citation type="submission" date="2013-10" db="EMBL/GenBank/DDBJ databases">
        <authorList>
            <person name="Schartl M."/>
            <person name="Warren W."/>
        </authorList>
    </citation>
    <scope>NUCLEOTIDE SEQUENCE [LARGE SCALE GENOMIC DNA]</scope>
    <source>
        <strain evidence="2">female</strain>
    </source>
</reference>
<accession>A0A096M808</accession>
<proteinExistence type="predicted"/>
<organism evidence="1 2">
    <name type="scientific">Poecilia formosa</name>
    <name type="common">Amazon molly</name>
    <name type="synonym">Limia formosa</name>
    <dbReference type="NCBI Taxonomy" id="48698"/>
    <lineage>
        <taxon>Eukaryota</taxon>
        <taxon>Metazoa</taxon>
        <taxon>Chordata</taxon>
        <taxon>Craniata</taxon>
        <taxon>Vertebrata</taxon>
        <taxon>Euteleostomi</taxon>
        <taxon>Actinopterygii</taxon>
        <taxon>Neopterygii</taxon>
        <taxon>Teleostei</taxon>
        <taxon>Neoteleostei</taxon>
        <taxon>Acanthomorphata</taxon>
        <taxon>Ovalentaria</taxon>
        <taxon>Atherinomorphae</taxon>
        <taxon>Cyprinodontiformes</taxon>
        <taxon>Poeciliidae</taxon>
        <taxon>Poeciliinae</taxon>
        <taxon>Poecilia</taxon>
    </lineage>
</organism>
<reference evidence="1" key="2">
    <citation type="submission" date="2025-08" db="UniProtKB">
        <authorList>
            <consortium name="Ensembl"/>
        </authorList>
    </citation>
    <scope>IDENTIFICATION</scope>
</reference>
<name>A0A096M808_POEFO</name>
<evidence type="ECO:0000313" key="2">
    <source>
        <dbReference type="Proteomes" id="UP000028760"/>
    </source>
</evidence>
<reference evidence="1" key="3">
    <citation type="submission" date="2025-09" db="UniProtKB">
        <authorList>
            <consortium name="Ensembl"/>
        </authorList>
    </citation>
    <scope>IDENTIFICATION</scope>
</reference>
<dbReference type="Ensembl" id="ENSPFOT00000028492.1">
    <property type="protein sequence ID" value="ENSPFOP00000027549.1"/>
    <property type="gene ID" value="ENSPFOG00000023932.1"/>
</dbReference>